<dbReference type="SUPFAM" id="SSF50044">
    <property type="entry name" value="SH3-domain"/>
    <property type="match status" value="3"/>
</dbReference>
<evidence type="ECO:0000256" key="7">
    <source>
        <dbReference type="ARBA" id="ARBA00022553"/>
    </source>
</evidence>
<evidence type="ECO:0000256" key="5">
    <source>
        <dbReference type="ARBA" id="ARBA00022475"/>
    </source>
</evidence>
<accession>A0A1V4JG91</accession>
<feature type="domain" description="SH3" evidence="13">
    <location>
        <begin position="791"/>
        <end position="850"/>
    </location>
</feature>
<name>A0A1V4JG91_PATFA</name>
<dbReference type="CDD" id="cd11917">
    <property type="entry name" value="SH3_Sorbs2_3"/>
    <property type="match status" value="1"/>
</dbReference>
<dbReference type="PANTHER" id="PTHR14167:SF56">
    <property type="entry name" value="SORBIN AND SH3 DOMAIN-CONTAINING PROTEIN 2"/>
    <property type="match status" value="1"/>
</dbReference>
<dbReference type="PROSITE" id="PS50002">
    <property type="entry name" value="SH3"/>
    <property type="match status" value="3"/>
</dbReference>
<dbReference type="InterPro" id="IPR036028">
    <property type="entry name" value="SH3-like_dom_sf"/>
</dbReference>
<feature type="domain" description="SH3" evidence="13">
    <location>
        <begin position="866"/>
        <end position="927"/>
    </location>
</feature>
<sequence>MSVTLTAVKRVQSSPNLLASGSDSQSPDSAWRSYNDGSRETLNGDASSSSLTAKGFRSVRPNLQDKKSPSQAPLPPPRKESFRKARVTNNKNGINLQTVTSSPATHLPTDSAYYTNEISVQETMSSQLTNTSVSYAQKITKPLTSISSAGTSTVAGISTTLPQGQRQQSPKRRVSTLKLTRTRDAASSIPCNTQQQLKPVEVPVSPQRPVSPACNPLPEIHTASLSIQIAPIPDNKAEPEIQEHPPSISPDTSKMSSQDLRQKSTVLPSSQAAECHVLGNQKVTAPVMEVNASQTHRQTATEASPLPLPPPVVPVNRASFSPDSGTHLVPYSLPALDDFLPSRFYKTPALSQFSYKCPYLASESIIHRNETASVSTDSAMSECSSRTVSESSTAILDELQTCSYDTTDCSETPSPTLSQMSAVSDGTTLTNTAATSHAQITVNGNSGTAASPVSHFQRPFSPSSVYPPPASLNSNIVIMQHGRMMESTETYSEHVQTVGSTTTTSTIPICRSSEEEKKITVIKAPHYAGIGPVDESGIPTAIRTTVDRPKDWYKTMFKQIHMVHKPDDATDMYNTAYAYSTGSYSPSFSAQAHPAAKTQTYRPLSKSASDSSADAFKVSSPLPPPHVPPPVPPHRLRGRSTPEKNDWDPPDRKVDTRKFRSEPRSIFEYEPGKSSILEHERPTSLYYRYSTEKGLDRPSSSASTASDYRKRRKSEPAVSHQRVHSDQNANRPGLGRTDLQGPCTTLRKPLTSSSPSSPSRAKDQESPGSYSSAFTDVGRSTPRERRGTTDKEKLPARAVYDFKAQTSKELSFKKGDTVYILRKIDQNWYEGEHHGRVGIFPISYVEKLSPPEKAQPARPPPPAQIGEIGEAIAKYNFSADTNVELSLRKGDRVILLKRVDQNWYEGKIPGTNRQGIFPVSYVEVIKKNASKSVDDYPDPPIPQSYSSDRIHHLSSTKPQRPVLAHENIQSGGEPFQALYNYTPRNEDELELREGDVIDVMEKCDDGWFVGTSRRTKFFGTFPGNYVKRL</sequence>
<keyword evidence="4 11" id="KW-0728">SH3 domain</keyword>
<dbReference type="GO" id="GO:0005886">
    <property type="term" value="C:plasma membrane"/>
    <property type="evidence" value="ECO:0007669"/>
    <property type="project" value="UniProtKB-SubCell"/>
</dbReference>
<keyword evidence="5" id="KW-1003">Cell membrane</keyword>
<evidence type="ECO:0000256" key="3">
    <source>
        <dbReference type="ARBA" id="ARBA00004496"/>
    </source>
</evidence>
<evidence type="ECO:0000256" key="9">
    <source>
        <dbReference type="ARBA" id="ARBA00022949"/>
    </source>
</evidence>
<evidence type="ECO:0000256" key="8">
    <source>
        <dbReference type="ARBA" id="ARBA00022737"/>
    </source>
</evidence>
<evidence type="ECO:0000256" key="6">
    <source>
        <dbReference type="ARBA" id="ARBA00022490"/>
    </source>
</evidence>
<dbReference type="AlphaFoldDB" id="A0A1V4JG91"/>
<feature type="compositionally biased region" description="Polar residues" evidence="12">
    <location>
        <begin position="40"/>
        <end position="52"/>
    </location>
</feature>
<dbReference type="GO" id="GO:0005737">
    <property type="term" value="C:cytoplasm"/>
    <property type="evidence" value="ECO:0007669"/>
    <property type="project" value="UniProtKB-SubCell"/>
</dbReference>
<keyword evidence="8" id="KW-0677">Repeat</keyword>
<evidence type="ECO:0000313" key="15">
    <source>
        <dbReference type="EMBL" id="OPJ71208.1"/>
    </source>
</evidence>
<feature type="compositionally biased region" description="Basic and acidic residues" evidence="12">
    <location>
        <begin position="640"/>
        <end position="659"/>
    </location>
</feature>
<dbReference type="FunFam" id="2.30.30.40:FF:000001">
    <property type="entry name" value="Sorbin and SH3 domain-containing protein 1 isoform 2"/>
    <property type="match status" value="1"/>
</dbReference>
<dbReference type="CDD" id="cd11920">
    <property type="entry name" value="SH3_Sorbs2_1"/>
    <property type="match status" value="1"/>
</dbReference>
<dbReference type="OrthoDB" id="73680at2759"/>
<evidence type="ECO:0000256" key="11">
    <source>
        <dbReference type="PROSITE-ProRule" id="PRU00192"/>
    </source>
</evidence>
<feature type="compositionally biased region" description="Polar residues" evidence="12">
    <location>
        <begin position="89"/>
        <end position="104"/>
    </location>
</feature>
<feature type="compositionally biased region" description="Low complexity" evidence="12">
    <location>
        <begin position="605"/>
        <end position="620"/>
    </location>
</feature>
<dbReference type="GO" id="GO:0030425">
    <property type="term" value="C:dendrite"/>
    <property type="evidence" value="ECO:0007669"/>
    <property type="project" value="TreeGrafter"/>
</dbReference>
<comment type="caution">
    <text evidence="15">The sequence shown here is derived from an EMBL/GenBank/DDBJ whole genome shotgun (WGS) entry which is preliminary data.</text>
</comment>
<dbReference type="SMART" id="SM00459">
    <property type="entry name" value="Sorb"/>
    <property type="match status" value="1"/>
</dbReference>
<dbReference type="GO" id="GO:0007219">
    <property type="term" value="P:Notch signaling pathway"/>
    <property type="evidence" value="ECO:0007669"/>
    <property type="project" value="TreeGrafter"/>
</dbReference>
<dbReference type="SMART" id="SM00326">
    <property type="entry name" value="SH3"/>
    <property type="match status" value="3"/>
</dbReference>
<evidence type="ECO:0000256" key="10">
    <source>
        <dbReference type="ARBA" id="ARBA00023136"/>
    </source>
</evidence>
<feature type="region of interest" description="Disordered" evidence="12">
    <location>
        <begin position="595"/>
        <end position="659"/>
    </location>
</feature>
<evidence type="ECO:0000256" key="2">
    <source>
        <dbReference type="ARBA" id="ARBA00004246"/>
    </source>
</evidence>
<feature type="region of interest" description="Disordered" evidence="12">
    <location>
        <begin position="237"/>
        <end position="257"/>
    </location>
</feature>
<dbReference type="PRINTS" id="PR00499">
    <property type="entry name" value="P67PHOX"/>
</dbReference>
<evidence type="ECO:0000256" key="12">
    <source>
        <dbReference type="SAM" id="MobiDB-lite"/>
    </source>
</evidence>
<keyword evidence="10" id="KW-0472">Membrane</keyword>
<dbReference type="EMBL" id="LSYS01007721">
    <property type="protein sequence ID" value="OPJ71208.1"/>
    <property type="molecule type" value="Genomic_DNA"/>
</dbReference>
<proteinExistence type="predicted"/>
<evidence type="ECO:0000256" key="1">
    <source>
        <dbReference type="ARBA" id="ARBA00004236"/>
    </source>
</evidence>
<dbReference type="InterPro" id="IPR003127">
    <property type="entry name" value="SoHo_dom"/>
</dbReference>
<evidence type="ECO:0000259" key="13">
    <source>
        <dbReference type="PROSITE" id="PS50002"/>
    </source>
</evidence>
<evidence type="ECO:0000259" key="14">
    <source>
        <dbReference type="PROSITE" id="PS50831"/>
    </source>
</evidence>
<keyword evidence="7" id="KW-0597">Phosphoprotein</keyword>
<dbReference type="FunFam" id="2.30.30.40:FF:000004">
    <property type="entry name" value="Sorbin and SH3 domain-containing protein 1 isoform 2"/>
    <property type="match status" value="1"/>
</dbReference>
<gene>
    <name evidence="15" type="primary">SORBS2</name>
    <name evidence="15" type="ORF">AV530_017455</name>
</gene>
<comment type="subcellular location">
    <subcellularLocation>
        <location evidence="2">Cell junction</location>
        <location evidence="2">Focal adhesion</location>
    </subcellularLocation>
    <subcellularLocation>
        <location evidence="1">Cell membrane</location>
    </subcellularLocation>
    <subcellularLocation>
        <location evidence="3">Cytoplasm</location>
    </subcellularLocation>
</comment>
<feature type="region of interest" description="Disordered" evidence="12">
    <location>
        <begin position="89"/>
        <end position="108"/>
    </location>
</feature>
<dbReference type="GO" id="GO:0005925">
    <property type="term" value="C:focal adhesion"/>
    <property type="evidence" value="ECO:0007669"/>
    <property type="project" value="UniProtKB-SubCell"/>
</dbReference>
<organism evidence="15 16">
    <name type="scientific">Patagioenas fasciata monilis</name>
    <dbReference type="NCBI Taxonomy" id="372326"/>
    <lineage>
        <taxon>Eukaryota</taxon>
        <taxon>Metazoa</taxon>
        <taxon>Chordata</taxon>
        <taxon>Craniata</taxon>
        <taxon>Vertebrata</taxon>
        <taxon>Euteleostomi</taxon>
        <taxon>Archelosauria</taxon>
        <taxon>Archosauria</taxon>
        <taxon>Dinosauria</taxon>
        <taxon>Saurischia</taxon>
        <taxon>Theropoda</taxon>
        <taxon>Coelurosauria</taxon>
        <taxon>Aves</taxon>
        <taxon>Neognathae</taxon>
        <taxon>Neoaves</taxon>
        <taxon>Columbimorphae</taxon>
        <taxon>Columbiformes</taxon>
        <taxon>Columbidae</taxon>
        <taxon>Patagioenas</taxon>
    </lineage>
</organism>
<feature type="compositionally biased region" description="Pro residues" evidence="12">
    <location>
        <begin position="621"/>
        <end position="633"/>
    </location>
</feature>
<feature type="domain" description="SH3" evidence="13">
    <location>
        <begin position="970"/>
        <end position="1029"/>
    </location>
</feature>
<dbReference type="PANTHER" id="PTHR14167">
    <property type="entry name" value="SH3 DOMAIN-CONTAINING"/>
    <property type="match status" value="1"/>
</dbReference>
<keyword evidence="16" id="KW-1185">Reference proteome</keyword>
<feature type="domain" description="SoHo" evidence="14">
    <location>
        <begin position="521"/>
        <end position="582"/>
    </location>
</feature>
<feature type="region of interest" description="Disordered" evidence="12">
    <location>
        <begin position="161"/>
        <end position="187"/>
    </location>
</feature>
<feature type="compositionally biased region" description="Basic and acidic residues" evidence="12">
    <location>
        <begin position="781"/>
        <end position="792"/>
    </location>
</feature>
<feature type="region of interest" description="Disordered" evidence="12">
    <location>
        <begin position="689"/>
        <end position="792"/>
    </location>
</feature>
<dbReference type="InterPro" id="IPR001452">
    <property type="entry name" value="SH3_domain"/>
</dbReference>
<feature type="compositionally biased region" description="Polar residues" evidence="12">
    <location>
        <begin position="1"/>
        <end position="28"/>
    </location>
</feature>
<protein>
    <submittedName>
        <fullName evidence="15">Sorbin and SH3 domain-containing protein 2 isoform D</fullName>
    </submittedName>
</protein>
<keyword evidence="6" id="KW-0963">Cytoplasm</keyword>
<reference evidence="15 16" key="1">
    <citation type="submission" date="2016-02" db="EMBL/GenBank/DDBJ databases">
        <title>Band-tailed pigeon sequencing and assembly.</title>
        <authorList>
            <person name="Soares A.E."/>
            <person name="Novak B.J."/>
            <person name="Rice E.S."/>
            <person name="O'Connell B."/>
            <person name="Chang D."/>
            <person name="Weber S."/>
            <person name="Shapiro B."/>
        </authorList>
    </citation>
    <scope>NUCLEOTIDE SEQUENCE [LARGE SCALE GENOMIC DNA]</scope>
    <source>
        <strain evidence="15">BTP2013</strain>
        <tissue evidence="15">Blood</tissue>
    </source>
</reference>
<dbReference type="CDD" id="cd11923">
    <property type="entry name" value="SH3_Sorbs2_2"/>
    <property type="match status" value="1"/>
</dbReference>
<dbReference type="PRINTS" id="PR00452">
    <property type="entry name" value="SH3DOMAIN"/>
</dbReference>
<evidence type="ECO:0000256" key="4">
    <source>
        <dbReference type="ARBA" id="ARBA00022443"/>
    </source>
</evidence>
<dbReference type="Pfam" id="PF00018">
    <property type="entry name" value="SH3_1"/>
    <property type="match status" value="2"/>
</dbReference>
<dbReference type="InterPro" id="IPR050384">
    <property type="entry name" value="Endophilin_SH3RF"/>
</dbReference>
<feature type="region of interest" description="Disordered" evidence="12">
    <location>
        <begin position="1"/>
        <end position="80"/>
    </location>
</feature>
<keyword evidence="9" id="KW-0965">Cell junction</keyword>
<dbReference type="PROSITE" id="PS50831">
    <property type="entry name" value="SOHO"/>
    <property type="match status" value="1"/>
</dbReference>
<dbReference type="Proteomes" id="UP000190648">
    <property type="component" value="Unassembled WGS sequence"/>
</dbReference>
<dbReference type="GO" id="GO:0043025">
    <property type="term" value="C:neuronal cell body"/>
    <property type="evidence" value="ECO:0007669"/>
    <property type="project" value="TreeGrafter"/>
</dbReference>
<dbReference type="FunFam" id="2.30.30.40:FF:000003">
    <property type="entry name" value="Sorbin and SH3 domain-containing protein 1 isoform 2"/>
    <property type="match status" value="1"/>
</dbReference>
<evidence type="ECO:0000313" key="16">
    <source>
        <dbReference type="Proteomes" id="UP000190648"/>
    </source>
</evidence>
<dbReference type="Gene3D" id="2.30.30.40">
    <property type="entry name" value="SH3 Domains"/>
    <property type="match status" value="3"/>
</dbReference>
<dbReference type="Pfam" id="PF14604">
    <property type="entry name" value="SH3_9"/>
    <property type="match status" value="1"/>
</dbReference>
<dbReference type="GO" id="GO:0045202">
    <property type="term" value="C:synapse"/>
    <property type="evidence" value="ECO:0007669"/>
    <property type="project" value="TreeGrafter"/>
</dbReference>
<dbReference type="Pfam" id="PF02208">
    <property type="entry name" value="Sorb"/>
    <property type="match status" value="1"/>
</dbReference>